<keyword evidence="2" id="KW-0732">Signal</keyword>
<name>A0ABW6LZ07_9ACTN</name>
<evidence type="ECO:0000256" key="1">
    <source>
        <dbReference type="SAM" id="MobiDB-lite"/>
    </source>
</evidence>
<gene>
    <name evidence="3" type="ORF">ACFYNQ_11135</name>
</gene>
<evidence type="ECO:0000313" key="4">
    <source>
        <dbReference type="Proteomes" id="UP001601303"/>
    </source>
</evidence>
<keyword evidence="4" id="KW-1185">Reference proteome</keyword>
<feature type="signal peptide" evidence="2">
    <location>
        <begin position="1"/>
        <end position="18"/>
    </location>
</feature>
<reference evidence="3 4" key="1">
    <citation type="submission" date="2024-10" db="EMBL/GenBank/DDBJ databases">
        <title>The Natural Products Discovery Center: Release of the First 8490 Sequenced Strains for Exploring Actinobacteria Biosynthetic Diversity.</title>
        <authorList>
            <person name="Kalkreuter E."/>
            <person name="Kautsar S.A."/>
            <person name="Yang D."/>
            <person name="Bader C.D."/>
            <person name="Teijaro C.N."/>
            <person name="Fluegel L."/>
            <person name="Davis C.M."/>
            <person name="Simpson J.R."/>
            <person name="Lauterbach L."/>
            <person name="Steele A.D."/>
            <person name="Gui C."/>
            <person name="Meng S."/>
            <person name="Li G."/>
            <person name="Viehrig K."/>
            <person name="Ye F."/>
            <person name="Su P."/>
            <person name="Kiefer A.F."/>
            <person name="Nichols A."/>
            <person name="Cepeda A.J."/>
            <person name="Yan W."/>
            <person name="Fan B."/>
            <person name="Jiang Y."/>
            <person name="Adhikari A."/>
            <person name="Zheng C.-J."/>
            <person name="Schuster L."/>
            <person name="Cowan T.M."/>
            <person name="Smanski M.J."/>
            <person name="Chevrette M.G."/>
            <person name="De Carvalho L.P.S."/>
            <person name="Shen B."/>
        </authorList>
    </citation>
    <scope>NUCLEOTIDE SEQUENCE [LARGE SCALE GENOMIC DNA]</scope>
    <source>
        <strain evidence="3 4">NPDC006488</strain>
    </source>
</reference>
<dbReference type="Proteomes" id="UP001601303">
    <property type="component" value="Unassembled WGS sequence"/>
</dbReference>
<evidence type="ECO:0008006" key="5">
    <source>
        <dbReference type="Google" id="ProtNLM"/>
    </source>
</evidence>
<sequence>MRRSILAPSLAVATLALALTGCGGTKSDTGSGSVSPSSSPTPSKSRSACTAKETLAATDDNGTFCLTTGSTVRILLDGTESRPWAQVKTAGTGLEATNSGILIRPGDASNAFKAVSAGTVKLTSSRPLCATAPHKISCKGIQEWSVTVVVTKS</sequence>
<feature type="compositionally biased region" description="Low complexity" evidence="1">
    <location>
        <begin position="26"/>
        <end position="47"/>
    </location>
</feature>
<dbReference type="RefSeq" id="WP_388104912.1">
    <property type="nucleotide sequence ID" value="NZ_JBIAHM010000003.1"/>
</dbReference>
<evidence type="ECO:0000313" key="3">
    <source>
        <dbReference type="EMBL" id="MFE9599125.1"/>
    </source>
</evidence>
<dbReference type="EMBL" id="JBIAHM010000003">
    <property type="protein sequence ID" value="MFE9599125.1"/>
    <property type="molecule type" value="Genomic_DNA"/>
</dbReference>
<feature type="region of interest" description="Disordered" evidence="1">
    <location>
        <begin position="24"/>
        <end position="50"/>
    </location>
</feature>
<proteinExistence type="predicted"/>
<comment type="caution">
    <text evidence="3">The sequence shown here is derived from an EMBL/GenBank/DDBJ whole genome shotgun (WGS) entry which is preliminary data.</text>
</comment>
<feature type="chain" id="PRO_5046794757" description="Lipoprotein" evidence="2">
    <location>
        <begin position="19"/>
        <end position="153"/>
    </location>
</feature>
<accession>A0ABW6LZ07</accession>
<evidence type="ECO:0000256" key="2">
    <source>
        <dbReference type="SAM" id="SignalP"/>
    </source>
</evidence>
<protein>
    <recommendedName>
        <fullName evidence="5">Lipoprotein</fullName>
    </recommendedName>
</protein>
<dbReference type="PROSITE" id="PS51257">
    <property type="entry name" value="PROKAR_LIPOPROTEIN"/>
    <property type="match status" value="1"/>
</dbReference>
<organism evidence="3 4">
    <name type="scientific">Streptomyces hokutonensis</name>
    <dbReference type="NCBI Taxonomy" id="1306990"/>
    <lineage>
        <taxon>Bacteria</taxon>
        <taxon>Bacillati</taxon>
        <taxon>Actinomycetota</taxon>
        <taxon>Actinomycetes</taxon>
        <taxon>Kitasatosporales</taxon>
        <taxon>Streptomycetaceae</taxon>
        <taxon>Streptomyces</taxon>
    </lineage>
</organism>